<protein>
    <submittedName>
        <fullName evidence="2">Uncharacterized protein</fullName>
    </submittedName>
</protein>
<dbReference type="Proteomes" id="UP000005239">
    <property type="component" value="Unassembled WGS sequence"/>
</dbReference>
<feature type="region of interest" description="Disordered" evidence="1">
    <location>
        <begin position="87"/>
        <end position="119"/>
    </location>
</feature>
<reference evidence="3" key="1">
    <citation type="journal article" date="2008" name="Nat. Genet.">
        <title>The Pristionchus pacificus genome provides a unique perspective on nematode lifestyle and parasitism.</title>
        <authorList>
            <person name="Dieterich C."/>
            <person name="Clifton S.W."/>
            <person name="Schuster L.N."/>
            <person name="Chinwalla A."/>
            <person name="Delehaunty K."/>
            <person name="Dinkelacker I."/>
            <person name="Fulton L."/>
            <person name="Fulton R."/>
            <person name="Godfrey J."/>
            <person name="Minx P."/>
            <person name="Mitreva M."/>
            <person name="Roeseler W."/>
            <person name="Tian H."/>
            <person name="Witte H."/>
            <person name="Yang S.P."/>
            <person name="Wilson R.K."/>
            <person name="Sommer R.J."/>
        </authorList>
    </citation>
    <scope>NUCLEOTIDE SEQUENCE [LARGE SCALE GENOMIC DNA]</scope>
    <source>
        <strain evidence="3">PS312</strain>
    </source>
</reference>
<evidence type="ECO:0000313" key="2">
    <source>
        <dbReference type="EnsemblMetazoa" id="PPA44761.1"/>
    </source>
</evidence>
<evidence type="ECO:0000256" key="1">
    <source>
        <dbReference type="SAM" id="MobiDB-lite"/>
    </source>
</evidence>
<feature type="compositionally biased region" description="Basic and acidic residues" evidence="1">
    <location>
        <begin position="107"/>
        <end position="119"/>
    </location>
</feature>
<dbReference type="EnsemblMetazoa" id="PPA44761.1">
    <property type="protein sequence ID" value="PPA44761.1"/>
    <property type="gene ID" value="WBGene00283130"/>
</dbReference>
<reference evidence="2" key="2">
    <citation type="submission" date="2022-06" db="UniProtKB">
        <authorList>
            <consortium name="EnsemblMetazoa"/>
        </authorList>
    </citation>
    <scope>IDENTIFICATION</scope>
    <source>
        <strain evidence="2">PS312</strain>
    </source>
</reference>
<sequence>MCFFRSMIRNVPSGSSQPMSPVRMYPALTIGNVARVKCSFELGSTMMAIGTRVADHCKRGISSHLSDHNKKLYFNLRIGRKVAHQPTKAQPARGSAGHVTNPTAEHSYLRSDGRGAGHDKLDATADGGLKFMISSEIRKFNFWYMIIAQFLPSALATVSAQESN</sequence>
<organism evidence="2 3">
    <name type="scientific">Pristionchus pacificus</name>
    <name type="common">Parasitic nematode worm</name>
    <dbReference type="NCBI Taxonomy" id="54126"/>
    <lineage>
        <taxon>Eukaryota</taxon>
        <taxon>Metazoa</taxon>
        <taxon>Ecdysozoa</taxon>
        <taxon>Nematoda</taxon>
        <taxon>Chromadorea</taxon>
        <taxon>Rhabditida</taxon>
        <taxon>Rhabditina</taxon>
        <taxon>Diplogasteromorpha</taxon>
        <taxon>Diplogasteroidea</taxon>
        <taxon>Neodiplogasteridae</taxon>
        <taxon>Pristionchus</taxon>
    </lineage>
</organism>
<name>A0A2A6CI33_PRIPA</name>
<evidence type="ECO:0000313" key="3">
    <source>
        <dbReference type="Proteomes" id="UP000005239"/>
    </source>
</evidence>
<gene>
    <name evidence="2" type="primary">WBGene00283130</name>
</gene>
<accession>A0A8R1V2T0</accession>
<keyword evidence="3" id="KW-1185">Reference proteome</keyword>
<accession>A0A2A6CI33</accession>
<dbReference type="AlphaFoldDB" id="A0A2A6CI33"/>
<proteinExistence type="predicted"/>